<dbReference type="eggNOG" id="KOG4424">
    <property type="taxonomic scope" value="Eukaryota"/>
</dbReference>
<feature type="compositionally biased region" description="Basic and acidic residues" evidence="12">
    <location>
        <begin position="1098"/>
        <end position="1137"/>
    </location>
</feature>
<evidence type="ECO:0000313" key="18">
    <source>
        <dbReference type="Proteomes" id="UP000006643"/>
    </source>
</evidence>
<dbReference type="STRING" id="403677.D0MZ17"/>
<dbReference type="Gene3D" id="3.40.50.300">
    <property type="entry name" value="P-loop containing nucleotide triphosphate hydrolases"/>
    <property type="match status" value="2"/>
</dbReference>
<evidence type="ECO:0000256" key="4">
    <source>
        <dbReference type="ARBA" id="ARBA00022771"/>
    </source>
</evidence>
<dbReference type="eggNOG" id="KOG0334">
    <property type="taxonomic scope" value="Eukaryota"/>
</dbReference>
<accession>D0MZ17</accession>
<feature type="domain" description="DEAD-box RNA helicase Q" evidence="16">
    <location>
        <begin position="1490"/>
        <end position="1518"/>
    </location>
</feature>
<organism evidence="17 18">
    <name type="scientific">Phytophthora infestans (strain T30-4)</name>
    <name type="common">Potato late blight agent</name>
    <dbReference type="NCBI Taxonomy" id="403677"/>
    <lineage>
        <taxon>Eukaryota</taxon>
        <taxon>Sar</taxon>
        <taxon>Stramenopiles</taxon>
        <taxon>Oomycota</taxon>
        <taxon>Peronosporomycetes</taxon>
        <taxon>Peronosporales</taxon>
        <taxon>Peronosporaceae</taxon>
        <taxon>Phytophthora</taxon>
    </lineage>
</organism>
<feature type="compositionally biased region" description="Basic and acidic residues" evidence="12">
    <location>
        <begin position="543"/>
        <end position="554"/>
    </location>
</feature>
<feature type="compositionally biased region" description="Basic and acidic residues" evidence="12">
    <location>
        <begin position="1205"/>
        <end position="1230"/>
    </location>
</feature>
<evidence type="ECO:0000256" key="7">
    <source>
        <dbReference type="ARBA" id="ARBA00022833"/>
    </source>
</evidence>
<feature type="domain" description="Helicase ATP-binding" evidence="14">
    <location>
        <begin position="1521"/>
        <end position="1699"/>
    </location>
</feature>
<dbReference type="CDD" id="cd17953">
    <property type="entry name" value="DEADc_DDX46"/>
    <property type="match status" value="1"/>
</dbReference>
<dbReference type="SMART" id="SM00490">
    <property type="entry name" value="HELICc"/>
    <property type="match status" value="1"/>
</dbReference>
<feature type="short sequence motif" description="Q motif" evidence="11">
    <location>
        <begin position="1490"/>
        <end position="1518"/>
    </location>
</feature>
<dbReference type="OMA" id="GHVEHAK"/>
<dbReference type="InterPro" id="IPR001650">
    <property type="entry name" value="Helicase_C-like"/>
</dbReference>
<evidence type="ECO:0000259" key="15">
    <source>
        <dbReference type="PROSITE" id="PS51194"/>
    </source>
</evidence>
<dbReference type="GO" id="GO:0005524">
    <property type="term" value="F:ATP binding"/>
    <property type="evidence" value="ECO:0007669"/>
    <property type="project" value="UniProtKB-KW"/>
</dbReference>
<dbReference type="Pfam" id="PF01363">
    <property type="entry name" value="FYVE"/>
    <property type="match status" value="1"/>
</dbReference>
<dbReference type="SMART" id="SM00897">
    <property type="entry name" value="FIST"/>
    <property type="match status" value="1"/>
</dbReference>
<feature type="domain" description="Helicase C-terminal" evidence="15">
    <location>
        <begin position="1710"/>
        <end position="1871"/>
    </location>
</feature>
<dbReference type="Gene3D" id="3.30.40.10">
    <property type="entry name" value="Zinc/RING finger domain, C3HC4 (zinc finger)"/>
    <property type="match status" value="1"/>
</dbReference>
<dbReference type="RefSeq" id="XP_002907014.1">
    <property type="nucleotide sequence ID" value="XM_002906968.1"/>
</dbReference>
<evidence type="ECO:0000256" key="8">
    <source>
        <dbReference type="ARBA" id="ARBA00022840"/>
    </source>
</evidence>
<dbReference type="SUPFAM" id="SSF52540">
    <property type="entry name" value="P-loop containing nucleoside triphosphate hydrolases"/>
    <property type="match status" value="1"/>
</dbReference>
<feature type="compositionally biased region" description="Basic residues" evidence="12">
    <location>
        <begin position="1075"/>
        <end position="1097"/>
    </location>
</feature>
<keyword evidence="2" id="KW-0479">Metal-binding</keyword>
<dbReference type="GO" id="GO:0008270">
    <property type="term" value="F:zinc ion binding"/>
    <property type="evidence" value="ECO:0007669"/>
    <property type="project" value="UniProtKB-KW"/>
</dbReference>
<feature type="compositionally biased region" description="Low complexity" evidence="12">
    <location>
        <begin position="1014"/>
        <end position="1029"/>
    </location>
</feature>
<evidence type="ECO:0000313" key="17">
    <source>
        <dbReference type="EMBL" id="EEY66415.1"/>
    </source>
</evidence>
<feature type="region of interest" description="Disordered" evidence="12">
    <location>
        <begin position="1"/>
        <end position="58"/>
    </location>
</feature>
<dbReference type="Pfam" id="PF00270">
    <property type="entry name" value="DEAD"/>
    <property type="match status" value="1"/>
</dbReference>
<dbReference type="VEuPathDB" id="FungiDB:PITG_03987"/>
<evidence type="ECO:0000256" key="12">
    <source>
        <dbReference type="SAM" id="MobiDB-lite"/>
    </source>
</evidence>
<dbReference type="InterPro" id="IPR014001">
    <property type="entry name" value="Helicase_ATP-bd"/>
</dbReference>
<dbReference type="PROSITE" id="PS51195">
    <property type="entry name" value="Q_MOTIF"/>
    <property type="match status" value="1"/>
</dbReference>
<dbReference type="SMART" id="SM00064">
    <property type="entry name" value="FYVE"/>
    <property type="match status" value="1"/>
</dbReference>
<feature type="compositionally biased region" description="Low complexity" evidence="12">
    <location>
        <begin position="1377"/>
        <end position="1386"/>
    </location>
</feature>
<dbReference type="GO" id="GO:0003724">
    <property type="term" value="F:RNA helicase activity"/>
    <property type="evidence" value="ECO:0007669"/>
    <property type="project" value="UniProtKB-EC"/>
</dbReference>
<keyword evidence="6 17" id="KW-0347">Helicase</keyword>
<keyword evidence="18" id="KW-1185">Reference proteome</keyword>
<evidence type="ECO:0000259" key="14">
    <source>
        <dbReference type="PROSITE" id="PS51192"/>
    </source>
</evidence>
<dbReference type="PANTHER" id="PTHR47958">
    <property type="entry name" value="ATP-DEPENDENT RNA HELICASE DBP3"/>
    <property type="match status" value="1"/>
</dbReference>
<dbReference type="InParanoid" id="D0MZ17"/>
<dbReference type="Pfam" id="PF08495">
    <property type="entry name" value="FIST"/>
    <property type="match status" value="1"/>
</dbReference>
<feature type="region of interest" description="Disordered" evidence="12">
    <location>
        <begin position="979"/>
        <end position="1270"/>
    </location>
</feature>
<feature type="compositionally biased region" description="Polar residues" evidence="12">
    <location>
        <begin position="1332"/>
        <end position="1343"/>
    </location>
</feature>
<feature type="compositionally biased region" description="Low complexity" evidence="12">
    <location>
        <begin position="1"/>
        <end position="44"/>
    </location>
</feature>
<dbReference type="EC" id="3.6.4.13" evidence="1"/>
<dbReference type="KEGG" id="pif:PITG_03987"/>
<feature type="compositionally biased region" description="Basic residues" evidence="12">
    <location>
        <begin position="986"/>
        <end position="1013"/>
    </location>
</feature>
<dbReference type="OrthoDB" id="196131at2759"/>
<evidence type="ECO:0000256" key="1">
    <source>
        <dbReference type="ARBA" id="ARBA00012552"/>
    </source>
</evidence>
<keyword evidence="5" id="KW-0378">Hydrolase</keyword>
<keyword evidence="3" id="KW-0547">Nucleotide-binding</keyword>
<dbReference type="InterPro" id="IPR011011">
    <property type="entry name" value="Znf_FYVE_PHD"/>
</dbReference>
<dbReference type="InterPro" id="IPR011545">
    <property type="entry name" value="DEAD/DEAH_box_helicase_dom"/>
</dbReference>
<feature type="compositionally biased region" description="Basic and acidic residues" evidence="12">
    <location>
        <begin position="1250"/>
        <end position="1270"/>
    </location>
</feature>
<dbReference type="InterPro" id="IPR000306">
    <property type="entry name" value="Znf_FYVE"/>
</dbReference>
<dbReference type="SUPFAM" id="SSF57903">
    <property type="entry name" value="FYVE/PHD zinc finger"/>
    <property type="match status" value="1"/>
</dbReference>
<dbReference type="InterPro" id="IPR056149">
    <property type="entry name" value="PRP5/DDX46/KHDC4_KH"/>
</dbReference>
<dbReference type="PROSITE" id="PS51192">
    <property type="entry name" value="HELICASE_ATP_BIND_1"/>
    <property type="match status" value="1"/>
</dbReference>
<evidence type="ECO:0000256" key="2">
    <source>
        <dbReference type="ARBA" id="ARBA00022723"/>
    </source>
</evidence>
<evidence type="ECO:0000256" key="3">
    <source>
        <dbReference type="ARBA" id="ARBA00022741"/>
    </source>
</evidence>
<feature type="compositionally biased region" description="Basic and acidic residues" evidence="12">
    <location>
        <begin position="1344"/>
        <end position="1375"/>
    </location>
</feature>
<evidence type="ECO:0000256" key="9">
    <source>
        <dbReference type="ARBA" id="ARBA00038511"/>
    </source>
</evidence>
<dbReference type="InterPro" id="IPR000629">
    <property type="entry name" value="RNA-helicase_DEAD-box_CS"/>
</dbReference>
<evidence type="ECO:0000259" key="13">
    <source>
        <dbReference type="PROSITE" id="PS50178"/>
    </source>
</evidence>
<evidence type="ECO:0000256" key="5">
    <source>
        <dbReference type="ARBA" id="ARBA00022801"/>
    </source>
</evidence>
<dbReference type="Proteomes" id="UP000006643">
    <property type="component" value="Unassembled WGS sequence"/>
</dbReference>
<gene>
    <name evidence="17" type="ORF">PITG_03987</name>
</gene>
<dbReference type="InterPro" id="IPR013083">
    <property type="entry name" value="Znf_RING/FYVE/PHD"/>
</dbReference>
<feature type="compositionally biased region" description="Low complexity" evidence="12">
    <location>
        <begin position="1151"/>
        <end position="1164"/>
    </location>
</feature>
<dbReference type="GeneID" id="9467919"/>
<keyword evidence="8" id="KW-0067">ATP-binding</keyword>
<evidence type="ECO:0000256" key="6">
    <source>
        <dbReference type="ARBA" id="ARBA00022806"/>
    </source>
</evidence>
<dbReference type="GO" id="GO:0016787">
    <property type="term" value="F:hydrolase activity"/>
    <property type="evidence" value="ECO:0007669"/>
    <property type="project" value="UniProtKB-KW"/>
</dbReference>
<dbReference type="SMART" id="SM00487">
    <property type="entry name" value="DEXDc"/>
    <property type="match status" value="1"/>
</dbReference>
<dbReference type="HOGENOM" id="CLU_001216_0_0_1"/>
<feature type="region of interest" description="Disordered" evidence="12">
    <location>
        <begin position="1326"/>
        <end position="1396"/>
    </location>
</feature>
<dbReference type="PROSITE" id="PS51194">
    <property type="entry name" value="HELICASE_CTER"/>
    <property type="match status" value="1"/>
</dbReference>
<dbReference type="EMBL" id="DS028121">
    <property type="protein sequence ID" value="EEY66415.1"/>
    <property type="molecule type" value="Genomic_DNA"/>
</dbReference>
<evidence type="ECO:0000256" key="10">
    <source>
        <dbReference type="PROSITE-ProRule" id="PRU00091"/>
    </source>
</evidence>
<dbReference type="Pfam" id="PF00271">
    <property type="entry name" value="Helicase_C"/>
    <property type="match status" value="1"/>
</dbReference>
<dbReference type="CDD" id="cd18787">
    <property type="entry name" value="SF2_C_DEAD"/>
    <property type="match status" value="1"/>
</dbReference>
<feature type="region of interest" description="Disordered" evidence="12">
    <location>
        <begin position="495"/>
        <end position="559"/>
    </location>
</feature>
<proteinExistence type="inferred from homology"/>
<evidence type="ECO:0000256" key="11">
    <source>
        <dbReference type="PROSITE-ProRule" id="PRU00552"/>
    </source>
</evidence>
<dbReference type="FunFam" id="3.40.50.300:FF:000079">
    <property type="entry name" value="probable ATP-dependent RNA helicase DDX17"/>
    <property type="match status" value="1"/>
</dbReference>
<dbReference type="InterPro" id="IPR013702">
    <property type="entry name" value="FIST_domain_N"/>
</dbReference>
<keyword evidence="4 10" id="KW-0863">Zinc-finger</keyword>
<sequence length="2091" mass="231499">MNQGAGPPAAATNNATAAPDPANEVAAAAANAADWSDSADNSNSQEDESIPPPQGPSLSYERKIRLHKYAENRARSCLGLLSDTSSALWKVHDCKNDIGVYKPSSDWSESVSAKAVVFANAAFPNVLKTIYDLKTSDKFKLFMRKVLGDMFLDAEVLEDLNGTGVYPSANPPRDAREMYKQAAIKWWAIKSGSLASKSSDFYVLEYIGIETSGGDIVACYLFQESLAEVGGMPHIQGNNLERSQFDALICKFERTSSPDYKDDFVTISIAFQRPPPMVSLFRSNPAVEMVTQLARGLRDLLEDPPELQEISVVKTSAWVKDKERRFCVLCNKRFSPIFRRRHHCRTCGEVICWACSSTIRVPSISFTHNDTGKQVLSRHQPSIRVCSKCVVSHHRSKSGRELSNQEDFKDWIQRSTEQQQLAVGAETGHYAAPSPAPVPSQLHKHLLRSDWKTLDDSNSAVVHSATATAEQACNVASKHYAVVYVDRHSEVSIERATGHGRDNPLSIAKAAPKKNPDRSRSSSAGRRAPVANPVKQTAPPTHDNQEETERRSNSMERLPVQNNTSYVHAASAWATNKTEALAMTGAFQELMTKLGGDVHFVVVGFSTGFNAEVIVNLLRQLAPGVPYIGGTIARGMCDENAWVSVNRHNDEGLVTLWGVNDPHGIYSVVHAEYSQSDAHEKTYAAAKTAFARVAGDVDAGEKPAFIAAYACPLFVEHAIDGIREAIHCPIIGGCSSDATRHGEGEVSVSWIQISSSSSSDYTKSVRDGRGDWTEMGIAFALCFPSVETYVSWFSGYSPVGVNSEYCMGTVTKASNKTIYEIDCKPAAEVYQEWLDVASDKSQTELSSIGFPRLGSLHPLGTTIDFVSNQMEIDRSIDANSSSSLCSMQSSDWSKLINMTAVITGINEDGSLSTTSSVASGTNVVLMETSAQSLKTAINKMGAQAVESNKFYIHETIGCLMFLSAGVQALLGHKSMAEMMAQDAASPRRHRRRRSKSRSSRRHSSSSRRKRSRSRSLSSHSASSGASRSSSRSRERRRSSKSGDRHRRKRSKTERRERRRSPSRSRSRSRSESRRSSSKKKRDRSHRGGRKSSSRRSRSRSETRAEASRRKRSESKEEIKNDEKRKANGHVEHAKPQEKSSGSSSEKKRVATDPPVVTAPVAGATLKKFKFGGISLKPGNAKNVVKKKPAVLFSALSEDTNPPPNGEKDPSKKHKLLLEEQKEEEKAKFLAEEDAVPKQLDLHTEEDEEKGETAEERKKREQEEARQRERVQKVVEEVDPLDAYMAGLVDESARANPAANVISQSEIEAKGKINIYGTFLPPEAADQAGAVVSTPSAATQTTTNVDKETPEEREAREERELKEFMRAIKEKREQETKASSNTTAASNGADPEDPLVKKKDTGRIYQGFEEDIIGEDSELMDQRSALEILQDQQKKKEIKPVDHSKMNYISFQKKFYVVPKEIKDLSDEEVEAQRKVAEMKVRGKNCPRPLQKWTQCGFSVRMLQLIKKHGYEEPFAIQKQALPAIMSGRDVIGIAKTGSGKTLAFLLPMFRHVLAQPPLQENEGPIGIIMAPARELAQQIYVEARKFSKGLGLRATAVYGGSSVSEQIANLKRGSDIVICTPGRMIDILCMSAGKMVSLQRVTYVVLDEADRMFDMGFEPQITKIMMNIRPDRQTLLFSATFPRSVESLARKVLKKPVEITVGTRSTASGDITQYVEVREEDDKFMRLLQLLGLWYEKGNILVFVNKQQACDQIFQDLMKAGYPALSLHGGKDQVDRDYTIDDFKRKVRTVMVATSVAGRGLDVKDLVLVINYHCPNHMEDYVHRVGRTGRAGRKGTAYTFISPDEEEYSVDLVKALENAKQTIPPELTALAEGFTAKVKRGEARYHGSGFKGKGFTFDETERNETQRTADLQRRQYELDQGILVEDSGAVDDDDMEEPSKENIASTSTTEKQFAPAGQKTMPIDSGAMSAFIKAQKIIQNLDLKYRGTGSGENHFVEELEINDYPQQARWRVTQKEASDSVAELTGAAVIARGSYIPAGRKPNPSERKLHLAIEGPTQASVIDARRELQRILDETTMQVGLGGDKYGKYSL</sequence>
<feature type="domain" description="FYVE-type" evidence="13">
    <location>
        <begin position="321"/>
        <end position="394"/>
    </location>
</feature>
<dbReference type="InterPro" id="IPR027417">
    <property type="entry name" value="P-loop_NTPase"/>
</dbReference>
<feature type="compositionally biased region" description="Polar residues" evidence="12">
    <location>
        <begin position="1942"/>
        <end position="1951"/>
    </location>
</feature>
<dbReference type="CDD" id="cd22475">
    <property type="entry name" value="KH-I_AtRH42_like"/>
    <property type="match status" value="1"/>
</dbReference>
<evidence type="ECO:0000259" key="16">
    <source>
        <dbReference type="PROSITE" id="PS51195"/>
    </source>
</evidence>
<feature type="compositionally biased region" description="Basic residues" evidence="12">
    <location>
        <begin position="1033"/>
        <end position="1067"/>
    </location>
</feature>
<comment type="similarity">
    <text evidence="9">Belongs to the DEAD box helicase family. DDX46/PRP5 subfamily.</text>
</comment>
<dbReference type="SMART" id="SM01204">
    <property type="entry name" value="FIST_C"/>
    <property type="match status" value="1"/>
</dbReference>
<dbReference type="InterPro" id="IPR019494">
    <property type="entry name" value="FIST_C"/>
</dbReference>
<dbReference type="GO" id="GO:0003676">
    <property type="term" value="F:nucleic acid binding"/>
    <property type="evidence" value="ECO:0007669"/>
    <property type="project" value="InterPro"/>
</dbReference>
<reference evidence="18" key="1">
    <citation type="journal article" date="2009" name="Nature">
        <title>Genome sequence and analysis of the Irish potato famine pathogen Phytophthora infestans.</title>
        <authorList>
            <consortium name="The Broad Institute Genome Sequencing Platform"/>
            <person name="Haas B.J."/>
            <person name="Kamoun S."/>
            <person name="Zody M.C."/>
            <person name="Jiang R.H."/>
            <person name="Handsaker R.E."/>
            <person name="Cano L.M."/>
            <person name="Grabherr M."/>
            <person name="Kodira C.D."/>
            <person name="Raffaele S."/>
            <person name="Torto-Alalibo T."/>
            <person name="Bozkurt T.O."/>
            <person name="Ah-Fong A.M."/>
            <person name="Alvarado L."/>
            <person name="Anderson V.L."/>
            <person name="Armstrong M.R."/>
            <person name="Avrova A."/>
            <person name="Baxter L."/>
            <person name="Beynon J."/>
            <person name="Boevink P.C."/>
            <person name="Bollmann S.R."/>
            <person name="Bos J.I."/>
            <person name="Bulone V."/>
            <person name="Cai G."/>
            <person name="Cakir C."/>
            <person name="Carrington J.C."/>
            <person name="Chawner M."/>
            <person name="Conti L."/>
            <person name="Costanzo S."/>
            <person name="Ewan R."/>
            <person name="Fahlgren N."/>
            <person name="Fischbach M.A."/>
            <person name="Fugelstad J."/>
            <person name="Gilroy E.M."/>
            <person name="Gnerre S."/>
            <person name="Green P.J."/>
            <person name="Grenville-Briggs L.J."/>
            <person name="Griffith J."/>
            <person name="Grunwald N.J."/>
            <person name="Horn K."/>
            <person name="Horner N.R."/>
            <person name="Hu C.H."/>
            <person name="Huitema E."/>
            <person name="Jeong D.H."/>
            <person name="Jones A.M."/>
            <person name="Jones J.D."/>
            <person name="Jones R.W."/>
            <person name="Karlsson E.K."/>
            <person name="Kunjeti S.G."/>
            <person name="Lamour K."/>
            <person name="Liu Z."/>
            <person name="Ma L."/>
            <person name="Maclean D."/>
            <person name="Chibucos M.C."/>
            <person name="McDonald H."/>
            <person name="McWalters J."/>
            <person name="Meijer H.J."/>
            <person name="Morgan W."/>
            <person name="Morris P.F."/>
            <person name="Munro C.A."/>
            <person name="O'Neill K."/>
            <person name="Ospina-Giraldo M."/>
            <person name="Pinzon A."/>
            <person name="Pritchard L."/>
            <person name="Ramsahoye B."/>
            <person name="Ren Q."/>
            <person name="Restrepo S."/>
            <person name="Roy S."/>
            <person name="Sadanandom A."/>
            <person name="Savidor A."/>
            <person name="Schornack S."/>
            <person name="Schwartz D.C."/>
            <person name="Schumann U.D."/>
            <person name="Schwessinger B."/>
            <person name="Seyer L."/>
            <person name="Sharpe T."/>
            <person name="Silvar C."/>
            <person name="Song J."/>
            <person name="Studholme D.J."/>
            <person name="Sykes S."/>
            <person name="Thines M."/>
            <person name="van de Vondervoort P.J."/>
            <person name="Phuntumart V."/>
            <person name="Wawra S."/>
            <person name="Weide R."/>
            <person name="Win J."/>
            <person name="Young C."/>
            <person name="Zhou S."/>
            <person name="Fry W."/>
            <person name="Meyers B.C."/>
            <person name="van West P."/>
            <person name="Ristaino J."/>
            <person name="Govers F."/>
            <person name="Birch P.R."/>
            <person name="Whisson S.C."/>
            <person name="Judelson H.S."/>
            <person name="Nusbaum C."/>
        </authorList>
    </citation>
    <scope>NUCLEOTIDE SEQUENCE [LARGE SCALE GENOMIC DNA]</scope>
    <source>
        <strain evidence="18">T30-4</strain>
    </source>
</reference>
<keyword evidence="7" id="KW-0862">Zinc</keyword>
<dbReference type="Pfam" id="PF23469">
    <property type="entry name" value="KH_12"/>
    <property type="match status" value="1"/>
</dbReference>
<dbReference type="InterPro" id="IPR017455">
    <property type="entry name" value="Znf_FYVE-rel"/>
</dbReference>
<name>D0MZ17_PHYIT</name>
<feature type="region of interest" description="Disordered" evidence="12">
    <location>
        <begin position="1928"/>
        <end position="1956"/>
    </location>
</feature>
<dbReference type="InterPro" id="IPR014014">
    <property type="entry name" value="RNA_helicase_DEAD_Q_motif"/>
</dbReference>
<protein>
    <recommendedName>
        <fullName evidence="1">RNA helicase</fullName>
        <ecNumber evidence="1">3.6.4.13</ecNumber>
    </recommendedName>
</protein>
<dbReference type="PROSITE" id="PS00039">
    <property type="entry name" value="DEAD_ATP_HELICASE"/>
    <property type="match status" value="1"/>
</dbReference>
<dbReference type="PROSITE" id="PS50178">
    <property type="entry name" value="ZF_FYVE"/>
    <property type="match status" value="1"/>
</dbReference>